<evidence type="ECO:0000313" key="1">
    <source>
        <dbReference type="EMBL" id="AOO13149.1"/>
    </source>
</evidence>
<evidence type="ECO:0000313" key="10">
    <source>
        <dbReference type="Proteomes" id="UP000223288"/>
    </source>
</evidence>
<dbReference type="EMBL" id="KX349304">
    <property type="protein sequence ID" value="AOO14449.1"/>
    <property type="molecule type" value="Genomic_DNA"/>
</dbReference>
<dbReference type="EMBL" id="KX349303">
    <property type="protein sequence ID" value="AOO14229.1"/>
    <property type="molecule type" value="Genomic_DNA"/>
</dbReference>
<dbReference type="Proteomes" id="UP000226173">
    <property type="component" value="Segment"/>
</dbReference>
<dbReference type="Proteomes" id="UP000225271">
    <property type="component" value="Segment"/>
</dbReference>
<evidence type="ECO:0000313" key="12">
    <source>
        <dbReference type="Proteomes" id="UP000226173"/>
    </source>
</evidence>
<dbReference type="Proteomes" id="UP000223576">
    <property type="component" value="Segment"/>
</dbReference>
<dbReference type="EMBL" id="KX349298">
    <property type="protein sequence ID" value="AOO13149.1"/>
    <property type="molecule type" value="Genomic_DNA"/>
</dbReference>
<reference evidence="10 11" key="1">
    <citation type="journal article" date="2016" name="Environ. Microbiol.">
        <title>Genomic diversification of marine cyanophages into stable ecotypes.</title>
        <authorList>
            <person name="Marston M.F."/>
            <person name="Martiny J.B."/>
        </authorList>
    </citation>
    <scope>NUCLEOTIDE SEQUENCE [LARGE SCALE GENOMIC DNA]</scope>
    <source>
        <strain evidence="1">LIS_02_1110</strain>
        <strain evidence="2">LIS_22_0610</strain>
        <strain evidence="3">Np_11_1211</strain>
        <strain evidence="4">Np_45_0711</strain>
        <strain evidence="5">RW_03_0110</strain>
        <strain evidence="6">Sn_11_0110</strain>
        <strain evidence="7">Sn_18_0910</strain>
        <strain evidence="8">Sn_23_0910</strain>
        <strain evidence="9">W1_23_0910</strain>
    </source>
</reference>
<name>A0A1D7SI08_9CAUD</name>
<organism evidence="2 12">
    <name type="scientific">Cyanophage S-RIM14</name>
    <dbReference type="NCBI Taxonomy" id="1278423"/>
    <lineage>
        <taxon>Viruses</taxon>
        <taxon>Duplodnaviria</taxon>
        <taxon>Heunggongvirae</taxon>
        <taxon>Uroviricota</taxon>
        <taxon>Caudoviricetes</taxon>
        <taxon>Pantevenvirales</taxon>
        <taxon>Kyanoviridae</taxon>
        <taxon>Ahtivirus</taxon>
        <taxon>Ahtivirus sagseatwo</taxon>
    </lineage>
</organism>
<evidence type="ECO:0000313" key="8">
    <source>
        <dbReference type="EMBL" id="AOO14665.1"/>
    </source>
</evidence>
<dbReference type="Proteomes" id="UP000223981">
    <property type="component" value="Segment"/>
</dbReference>
<dbReference type="Proteomes" id="UP000223288">
    <property type="component" value="Segment"/>
</dbReference>
<protein>
    <submittedName>
        <fullName evidence="2">Uncharacterized protein</fullName>
    </submittedName>
</protein>
<evidence type="ECO:0000313" key="2">
    <source>
        <dbReference type="EMBL" id="AOO13365.1"/>
    </source>
</evidence>
<dbReference type="Proteomes" id="UP000225808">
    <property type="component" value="Segment"/>
</dbReference>
<evidence type="ECO:0000313" key="11">
    <source>
        <dbReference type="Proteomes" id="UP000223576"/>
    </source>
</evidence>
<accession>A0A1D7SI08</accession>
<dbReference type="EMBL" id="KX349306">
    <property type="protein sequence ID" value="AOO14881.1"/>
    <property type="molecule type" value="Genomic_DNA"/>
</dbReference>
<evidence type="ECO:0000313" key="5">
    <source>
        <dbReference type="EMBL" id="AOO14013.1"/>
    </source>
</evidence>
<evidence type="ECO:0000313" key="3">
    <source>
        <dbReference type="EMBL" id="AOO13581.1"/>
    </source>
</evidence>
<dbReference type="EMBL" id="KX349305">
    <property type="protein sequence ID" value="AOO14665.1"/>
    <property type="molecule type" value="Genomic_DNA"/>
</dbReference>
<dbReference type="EMBL" id="KX349299">
    <property type="protein sequence ID" value="AOO13365.1"/>
    <property type="molecule type" value="Genomic_DNA"/>
</dbReference>
<evidence type="ECO:0000313" key="9">
    <source>
        <dbReference type="EMBL" id="AOO14881.1"/>
    </source>
</evidence>
<evidence type="ECO:0000313" key="6">
    <source>
        <dbReference type="EMBL" id="AOO14229.1"/>
    </source>
</evidence>
<evidence type="ECO:0000313" key="7">
    <source>
        <dbReference type="EMBL" id="AOO14449.1"/>
    </source>
</evidence>
<dbReference type="Proteomes" id="UP000223711">
    <property type="component" value="Segment"/>
</dbReference>
<gene>
    <name evidence="1" type="ORF">LIS021110_035</name>
    <name evidence="2" type="ORF">LIS110610_035</name>
    <name evidence="3" type="ORF">Np111211_035</name>
    <name evidence="4" type="ORF">Np450711_035</name>
    <name evidence="5" type="ORF">RW030110_035</name>
    <name evidence="6" type="ORF">Sn110110_035</name>
    <name evidence="7" type="ORF">Sn180910_035</name>
    <name evidence="8" type="ORF">Sn230910_035</name>
    <name evidence="9" type="ORF">W1230910_035</name>
</gene>
<dbReference type="EMBL" id="KX349302">
    <property type="protein sequence ID" value="AOO14013.1"/>
    <property type="molecule type" value="Genomic_DNA"/>
</dbReference>
<sequence length="253" mass="29722">MALTTEQILDYSVKYAGGQTPYQNEFFVGKSHVTKYRQVRQALLELEHRTHSLKKIEFELEKEKVHAKYIQRRLEECEDDYERELIEIDYKDKILDIEISERKLQRQVKEQDDFLKIVKESCETEEDLLRYWNDDPEEERKYWIARMGKQAALDMMSFGRISVGNLDSISMMPEEDQLKALSVGFQYNNLLGAQLQKIERALKPAANELLRDPNNFRLPTWEGIEETLNVPLHDMITGGNNPITKMLDGSEED</sequence>
<dbReference type="Proteomes" id="UP000224953">
    <property type="component" value="Genome"/>
</dbReference>
<dbReference type="Proteomes" id="UP000224257">
    <property type="component" value="Segment"/>
</dbReference>
<dbReference type="EMBL" id="KX349300">
    <property type="protein sequence ID" value="AOO13581.1"/>
    <property type="molecule type" value="Genomic_DNA"/>
</dbReference>
<evidence type="ECO:0000313" key="4">
    <source>
        <dbReference type="EMBL" id="AOO13797.1"/>
    </source>
</evidence>
<dbReference type="EMBL" id="KX349301">
    <property type="protein sequence ID" value="AOO13797.1"/>
    <property type="molecule type" value="Genomic_DNA"/>
</dbReference>
<proteinExistence type="predicted"/>